<proteinExistence type="predicted"/>
<dbReference type="Proteomes" id="UP000821845">
    <property type="component" value="Chromosome 1"/>
</dbReference>
<comment type="caution">
    <text evidence="1">The sequence shown here is derived from an EMBL/GenBank/DDBJ whole genome shotgun (WGS) entry which is preliminary data.</text>
</comment>
<keyword evidence="2" id="KW-1185">Reference proteome</keyword>
<dbReference type="EMBL" id="CM023481">
    <property type="protein sequence ID" value="KAH6945660.1"/>
    <property type="molecule type" value="Genomic_DNA"/>
</dbReference>
<protein>
    <submittedName>
        <fullName evidence="1">Uncharacterized protein</fullName>
    </submittedName>
</protein>
<accession>A0ACB7TFS0</accession>
<sequence length="95" mass="10324">MVARPGIASAKIEQERDLGAYTVSRAKGVAAVSGRPASSLSYTGRCARKQAEEEKVYDNPGPDDAGRGCNLHYLPVPRRSKDGRRVAANHFLRIQ</sequence>
<name>A0ACB7TFS0_HYAAI</name>
<organism evidence="1 2">
    <name type="scientific">Hyalomma asiaticum</name>
    <name type="common">Tick</name>
    <dbReference type="NCBI Taxonomy" id="266040"/>
    <lineage>
        <taxon>Eukaryota</taxon>
        <taxon>Metazoa</taxon>
        <taxon>Ecdysozoa</taxon>
        <taxon>Arthropoda</taxon>
        <taxon>Chelicerata</taxon>
        <taxon>Arachnida</taxon>
        <taxon>Acari</taxon>
        <taxon>Parasitiformes</taxon>
        <taxon>Ixodida</taxon>
        <taxon>Ixodoidea</taxon>
        <taxon>Ixodidae</taxon>
        <taxon>Hyalomminae</taxon>
        <taxon>Hyalomma</taxon>
    </lineage>
</organism>
<reference evidence="1" key="1">
    <citation type="submission" date="2020-05" db="EMBL/GenBank/DDBJ databases">
        <title>Large-scale comparative analyses of tick genomes elucidate their genetic diversity and vector capacities.</title>
        <authorList>
            <person name="Jia N."/>
            <person name="Wang J."/>
            <person name="Shi W."/>
            <person name="Du L."/>
            <person name="Sun Y."/>
            <person name="Zhan W."/>
            <person name="Jiang J."/>
            <person name="Wang Q."/>
            <person name="Zhang B."/>
            <person name="Ji P."/>
            <person name="Sakyi L.B."/>
            <person name="Cui X."/>
            <person name="Yuan T."/>
            <person name="Jiang B."/>
            <person name="Yang W."/>
            <person name="Lam T.T.-Y."/>
            <person name="Chang Q."/>
            <person name="Ding S."/>
            <person name="Wang X."/>
            <person name="Zhu J."/>
            <person name="Ruan X."/>
            <person name="Zhao L."/>
            <person name="Wei J."/>
            <person name="Que T."/>
            <person name="Du C."/>
            <person name="Cheng J."/>
            <person name="Dai P."/>
            <person name="Han X."/>
            <person name="Huang E."/>
            <person name="Gao Y."/>
            <person name="Liu J."/>
            <person name="Shao H."/>
            <person name="Ye R."/>
            <person name="Li L."/>
            <person name="Wei W."/>
            <person name="Wang X."/>
            <person name="Wang C."/>
            <person name="Yang T."/>
            <person name="Huo Q."/>
            <person name="Li W."/>
            <person name="Guo W."/>
            <person name="Chen H."/>
            <person name="Zhou L."/>
            <person name="Ni X."/>
            <person name="Tian J."/>
            <person name="Zhou Y."/>
            <person name="Sheng Y."/>
            <person name="Liu T."/>
            <person name="Pan Y."/>
            <person name="Xia L."/>
            <person name="Li J."/>
            <person name="Zhao F."/>
            <person name="Cao W."/>
        </authorList>
    </citation>
    <scope>NUCLEOTIDE SEQUENCE</scope>
    <source>
        <strain evidence="1">Hyas-2018</strain>
    </source>
</reference>
<evidence type="ECO:0000313" key="2">
    <source>
        <dbReference type="Proteomes" id="UP000821845"/>
    </source>
</evidence>
<gene>
    <name evidence="1" type="ORF">HPB50_009555</name>
</gene>
<evidence type="ECO:0000313" key="1">
    <source>
        <dbReference type="EMBL" id="KAH6945660.1"/>
    </source>
</evidence>